<dbReference type="EMBL" id="JADSJP010000046">
    <property type="protein sequence ID" value="MBG2881015.1"/>
    <property type="molecule type" value="Genomic_DNA"/>
</dbReference>
<reference evidence="1 2" key="1">
    <citation type="submission" date="2020-11" db="EMBL/GenBank/DDBJ databases">
        <title>Enhanced detection system for hospital associated transmission using whole genome sequencing surveillance.</title>
        <authorList>
            <person name="Harrison L.H."/>
            <person name="Van Tyne D."/>
            <person name="Marsh J.W."/>
            <person name="Griffith M.P."/>
            <person name="Snyder D.J."/>
            <person name="Cooper V.S."/>
            <person name="Mustapha M."/>
        </authorList>
    </citation>
    <scope>NUCLEOTIDE SEQUENCE [LARGE SCALE GENOMIC DNA]</scope>
    <source>
        <strain evidence="1 2">PR00075</strain>
    </source>
</reference>
<dbReference type="RefSeq" id="WP_196568752.1">
    <property type="nucleotide sequence ID" value="NZ_JADRYY010000046.1"/>
</dbReference>
<accession>A0ABS0IZK3</accession>
<name>A0ABS0IZK3_9GAMM</name>
<proteinExistence type="predicted"/>
<evidence type="ECO:0000313" key="1">
    <source>
        <dbReference type="EMBL" id="MBG2881015.1"/>
    </source>
</evidence>
<keyword evidence="2" id="KW-1185">Reference proteome</keyword>
<sequence>MYNTPAPRYETAVAIKQLATDLNLPNERWMQDWAYIVSNPQHIDTYISHYTKLSNDDQKFTLMMLILQALEEQNTQINKYKSEVRELLQHEYPLHAYTIFHWCSFDNEDLNDCWRITPMMREIFISMNTLKESD</sequence>
<gene>
    <name evidence="1" type="ORF">I4902_17335</name>
</gene>
<dbReference type="Proteomes" id="UP000614721">
    <property type="component" value="Unassembled WGS sequence"/>
</dbReference>
<evidence type="ECO:0000313" key="2">
    <source>
        <dbReference type="Proteomes" id="UP000614721"/>
    </source>
</evidence>
<protein>
    <submittedName>
        <fullName evidence="1">Uncharacterized protein</fullName>
    </submittedName>
</protein>
<comment type="caution">
    <text evidence="1">The sequence shown here is derived from an EMBL/GenBank/DDBJ whole genome shotgun (WGS) entry which is preliminary data.</text>
</comment>
<organism evidence="1 2">
    <name type="scientific">Proteus alimentorum</name>
    <dbReference type="NCBI Taxonomy" id="1973495"/>
    <lineage>
        <taxon>Bacteria</taxon>
        <taxon>Pseudomonadati</taxon>
        <taxon>Pseudomonadota</taxon>
        <taxon>Gammaproteobacteria</taxon>
        <taxon>Enterobacterales</taxon>
        <taxon>Morganellaceae</taxon>
        <taxon>Proteus</taxon>
    </lineage>
</organism>